<comment type="cofactor">
    <cofactor evidence="1">
        <name>Mg(2+)</name>
        <dbReference type="ChEBI" id="CHEBI:18420"/>
    </cofactor>
</comment>
<dbReference type="EMBL" id="UFQC01000002">
    <property type="protein sequence ID" value="SSW63446.1"/>
    <property type="molecule type" value="Genomic_DNA"/>
</dbReference>
<evidence type="ECO:0000259" key="6">
    <source>
        <dbReference type="Pfam" id="PF03328"/>
    </source>
</evidence>
<evidence type="ECO:0000256" key="2">
    <source>
        <dbReference type="ARBA" id="ARBA00022723"/>
    </source>
</evidence>
<feature type="binding site" evidence="5">
    <location>
        <position position="117"/>
    </location>
    <ligand>
        <name>Mg(2+)</name>
        <dbReference type="ChEBI" id="CHEBI:18420"/>
    </ligand>
</feature>
<evidence type="ECO:0000256" key="4">
    <source>
        <dbReference type="PIRSR" id="PIRSR015582-1"/>
    </source>
</evidence>
<dbReference type="InterPro" id="IPR011206">
    <property type="entry name" value="Citrate_lyase_beta/mcl1/mcl2"/>
</dbReference>
<dbReference type="RefSeq" id="WP_129239172.1">
    <property type="nucleotide sequence ID" value="NZ_CP148753.1"/>
</dbReference>
<reference evidence="7 9" key="1">
    <citation type="submission" date="2018-07" db="EMBL/GenBank/DDBJ databases">
        <authorList>
            <person name="Peeters C."/>
        </authorList>
    </citation>
    <scope>NUCLEOTIDE SEQUENCE [LARGE SCALE GENOMIC DNA]</scope>
    <source>
        <strain evidence="7 9">LMG 30378</strain>
    </source>
</reference>
<dbReference type="InterPro" id="IPR005000">
    <property type="entry name" value="Aldolase/citrate-lyase_domain"/>
</dbReference>
<dbReference type="EC" id="4.1.-.-" evidence="7"/>
<evidence type="ECO:0000313" key="7">
    <source>
        <dbReference type="EMBL" id="SSW63446.1"/>
    </source>
</evidence>
<evidence type="ECO:0000313" key="9">
    <source>
        <dbReference type="Proteomes" id="UP000289465"/>
    </source>
</evidence>
<proteinExistence type="predicted"/>
<feature type="binding site" evidence="5">
    <location>
        <position position="143"/>
    </location>
    <ligand>
        <name>Mg(2+)</name>
        <dbReference type="ChEBI" id="CHEBI:18420"/>
    </ligand>
</feature>
<evidence type="ECO:0000256" key="1">
    <source>
        <dbReference type="ARBA" id="ARBA00001946"/>
    </source>
</evidence>
<name>A0A446C6F6_9BURK</name>
<dbReference type="SUPFAM" id="SSF51621">
    <property type="entry name" value="Phosphoenolpyruvate/pyruvate domain"/>
    <property type="match status" value="1"/>
</dbReference>
<dbReference type="Proteomes" id="UP000289465">
    <property type="component" value="Unassembled WGS sequence"/>
</dbReference>
<dbReference type="GO" id="GO:0006107">
    <property type="term" value="P:oxaloacetate metabolic process"/>
    <property type="evidence" value="ECO:0007669"/>
    <property type="project" value="TreeGrafter"/>
</dbReference>
<evidence type="ECO:0000313" key="10">
    <source>
        <dbReference type="Proteomes" id="UP001456224"/>
    </source>
</evidence>
<keyword evidence="7" id="KW-0456">Lyase</keyword>
<keyword evidence="3 5" id="KW-0460">Magnesium</keyword>
<dbReference type="Proteomes" id="UP001456224">
    <property type="component" value="Chromosome"/>
</dbReference>
<feature type="domain" description="HpcH/HpaI aldolase/citrate lyase" evidence="6">
    <location>
        <begin position="7"/>
        <end position="214"/>
    </location>
</feature>
<feature type="binding site" evidence="4">
    <location>
        <position position="117"/>
    </location>
    <ligand>
        <name>substrate</name>
    </ligand>
</feature>
<evidence type="ECO:0000256" key="5">
    <source>
        <dbReference type="PIRSR" id="PIRSR015582-2"/>
    </source>
</evidence>
<dbReference type="GO" id="GO:0016829">
    <property type="term" value="F:lyase activity"/>
    <property type="evidence" value="ECO:0007669"/>
    <property type="project" value="UniProtKB-KW"/>
</dbReference>
<dbReference type="InterPro" id="IPR015813">
    <property type="entry name" value="Pyrv/PenolPyrv_kinase-like_dom"/>
</dbReference>
<keyword evidence="10" id="KW-1185">Reference proteome</keyword>
<evidence type="ECO:0000256" key="3">
    <source>
        <dbReference type="ARBA" id="ARBA00022842"/>
    </source>
</evidence>
<dbReference type="PANTHER" id="PTHR32308">
    <property type="entry name" value="LYASE BETA SUBUNIT, PUTATIVE (AFU_ORTHOLOGUE AFUA_4G13030)-RELATED"/>
    <property type="match status" value="1"/>
</dbReference>
<accession>A0A446C6F6</accession>
<protein>
    <submittedName>
        <fullName evidence="7">Citrate lyase subunit beta-like protein</fullName>
        <ecNumber evidence="7">4.1.-.-</ecNumber>
    </submittedName>
    <submittedName>
        <fullName evidence="8">CoA ester lyase</fullName>
    </submittedName>
</protein>
<feature type="binding site" evidence="4">
    <location>
        <position position="66"/>
    </location>
    <ligand>
        <name>substrate</name>
    </ligand>
</feature>
<dbReference type="Pfam" id="PF03328">
    <property type="entry name" value="HpcH_HpaI"/>
    <property type="match status" value="1"/>
</dbReference>
<dbReference type="PANTHER" id="PTHR32308:SF10">
    <property type="entry name" value="CITRATE LYASE SUBUNIT BETA"/>
    <property type="match status" value="1"/>
</dbReference>
<evidence type="ECO:0000313" key="8">
    <source>
        <dbReference type="EMBL" id="WXR75726.1"/>
    </source>
</evidence>
<dbReference type="OrthoDB" id="348111at2"/>
<keyword evidence="2 5" id="KW-0479">Metal-binding</keyword>
<organism evidence="7 9">
    <name type="scientific">Achromobacter veterisilvae</name>
    <dbReference type="NCBI Taxonomy" id="2069367"/>
    <lineage>
        <taxon>Bacteria</taxon>
        <taxon>Pseudomonadati</taxon>
        <taxon>Pseudomonadota</taxon>
        <taxon>Betaproteobacteria</taxon>
        <taxon>Burkholderiales</taxon>
        <taxon>Alcaligenaceae</taxon>
        <taxon>Achromobacter</taxon>
    </lineage>
</organism>
<dbReference type="GO" id="GO:0000287">
    <property type="term" value="F:magnesium ion binding"/>
    <property type="evidence" value="ECO:0007669"/>
    <property type="project" value="TreeGrafter"/>
</dbReference>
<dbReference type="PIRSF" id="PIRSF015582">
    <property type="entry name" value="Cit_lyase_B"/>
    <property type="match status" value="1"/>
</dbReference>
<dbReference type="Gene3D" id="3.20.20.60">
    <property type="entry name" value="Phosphoenolpyruvate-binding domains"/>
    <property type="match status" value="1"/>
</dbReference>
<reference evidence="8 10" key="2">
    <citation type="submission" date="2024-03" db="EMBL/GenBank/DDBJ databases">
        <title>Reference genomes for the five species model microbial community.</title>
        <authorList>
            <person name="Padfield D."/>
        </authorList>
    </citation>
    <scope>NUCLEOTIDE SEQUENCE [LARGE SCALE GENOMIC DNA]</scope>
    <source>
        <strain evidence="8 10">AB1</strain>
    </source>
</reference>
<gene>
    <name evidence="7" type="ORF">AVE30378_00477</name>
    <name evidence="8" type="ORF">WHX56_09555</name>
</gene>
<dbReference type="InterPro" id="IPR040442">
    <property type="entry name" value="Pyrv_kinase-like_dom_sf"/>
</dbReference>
<dbReference type="AlphaFoldDB" id="A0A446C6F6"/>
<sequence length="277" mass="28812">MTHPVVRSALFVPASRAERIPKALAAGADAVIVDLEDAVEHLAKASARESLCDFLGTNPRARLWVRINDASTPWHDDDLKACRGKPGVAGILLPKAESLAQVRHVVQAGLPVIPILETAQGILNAGEVAATPGVARLAFGSLDYGLDMGLTPDTPGAEAVLDQARVQVLLHSRAAGLAPALDGVFPGVQDQAGLARAAGRAQQMGFGGMLCIHPAQVAVIHAAFVPARQELEWARRVVAAHRDTAAGTFMLDGKMVDAPVIARARLVLAQAGESAGA</sequence>
<dbReference type="EMBL" id="CP148753">
    <property type="protein sequence ID" value="WXR75726.1"/>
    <property type="molecule type" value="Genomic_DNA"/>
</dbReference>